<name>A0A1U9UKA5_CUPNE</name>
<protein>
    <recommendedName>
        <fullName evidence="4">Lipoprotein</fullName>
    </recommendedName>
</protein>
<keyword evidence="1" id="KW-0732">Signal</keyword>
<gene>
    <name evidence="2" type="ORF">BJN34_04075</name>
</gene>
<dbReference type="PROSITE" id="PS51257">
    <property type="entry name" value="PROKAR_LIPOPROTEIN"/>
    <property type="match status" value="1"/>
</dbReference>
<evidence type="ECO:0000256" key="1">
    <source>
        <dbReference type="SAM" id="SignalP"/>
    </source>
</evidence>
<dbReference type="KEGG" id="cuh:BJN34_04075"/>
<feature type="chain" id="PRO_5012888798" description="Lipoprotein" evidence="1">
    <location>
        <begin position="27"/>
        <end position="118"/>
    </location>
</feature>
<proteinExistence type="predicted"/>
<dbReference type="OrthoDB" id="8537668at2"/>
<dbReference type="Proteomes" id="UP000189627">
    <property type="component" value="Chromosome 1"/>
</dbReference>
<feature type="signal peptide" evidence="1">
    <location>
        <begin position="1"/>
        <end position="26"/>
    </location>
</feature>
<accession>A0A1U9UKA5</accession>
<dbReference type="AlphaFoldDB" id="A0A1U9UKA5"/>
<evidence type="ECO:0000313" key="3">
    <source>
        <dbReference type="Proteomes" id="UP000189627"/>
    </source>
</evidence>
<sequence length="118" mass="11752">MNKTLKLSRGTAVLMLGSLACLGLSACMTSTPVWDGQRGVALATVNQMQIINPDAPAGLPTISGTDGKTAVAAMRNLDRSLIRMQMGTGAPTGFSVDFGAGGYGGVGMGGGGMGGSSR</sequence>
<evidence type="ECO:0000313" key="2">
    <source>
        <dbReference type="EMBL" id="AQV93073.1"/>
    </source>
</evidence>
<dbReference type="EMBL" id="CP017757">
    <property type="protein sequence ID" value="AQV93073.1"/>
    <property type="molecule type" value="Genomic_DNA"/>
</dbReference>
<reference evidence="3" key="1">
    <citation type="submission" date="2017-02" db="EMBL/GenBank/DDBJ databases">
        <title>Complete genome sequence of Cupriavidus necator strain NH9, a 3-chlorobenzoate degrader.</title>
        <authorList>
            <person name="Moriuchi R."/>
            <person name="Dohra H."/>
            <person name="Ogawa N."/>
        </authorList>
    </citation>
    <scope>NUCLEOTIDE SEQUENCE [LARGE SCALE GENOMIC DNA]</scope>
    <source>
        <strain evidence="3">NH9</strain>
    </source>
</reference>
<evidence type="ECO:0008006" key="4">
    <source>
        <dbReference type="Google" id="ProtNLM"/>
    </source>
</evidence>
<dbReference type="RefSeq" id="WP_078195479.1">
    <property type="nucleotide sequence ID" value="NZ_CP017757.2"/>
</dbReference>
<organism evidence="2 3">
    <name type="scientific">Cupriavidus necator</name>
    <name type="common">Alcaligenes eutrophus</name>
    <name type="synonym">Ralstonia eutropha</name>
    <dbReference type="NCBI Taxonomy" id="106590"/>
    <lineage>
        <taxon>Bacteria</taxon>
        <taxon>Pseudomonadati</taxon>
        <taxon>Pseudomonadota</taxon>
        <taxon>Betaproteobacteria</taxon>
        <taxon>Burkholderiales</taxon>
        <taxon>Burkholderiaceae</taxon>
        <taxon>Cupriavidus</taxon>
    </lineage>
</organism>